<organism evidence="3">
    <name type="scientific">Tuwongella immobilis</name>
    <dbReference type="NCBI Taxonomy" id="692036"/>
    <lineage>
        <taxon>Bacteria</taxon>
        <taxon>Pseudomonadati</taxon>
        <taxon>Planctomycetota</taxon>
        <taxon>Planctomycetia</taxon>
        <taxon>Gemmatales</taxon>
        <taxon>Gemmataceae</taxon>
        <taxon>Tuwongella</taxon>
    </lineage>
</organism>
<sequence length="278" mass="29761">MNRWVAVVVVGGLSLLAVGILLPAVVQMRLTSDRVRCQDHLRDLASFGMWHATLPGQPLTPQPKRELPPGTVPNPNLPIAERLSWYVLLLPALEGNRLVSKQLGNVPDASVAWDAPANRKWSHTRLSVALCPGAVPDMPKETPALSSYIANAGIGVEIGSADLPATGKIPPEFGPMRANQPTPIDAILDGTSATILLAETTRERGPWIQGGISTLRGLNPEEIPYLGLNRPYAGSHLGGGNFAFVDGSVRFLSQAITPSILRAMLTIAGQEDFDLERP</sequence>
<feature type="domain" description="DUF1559" evidence="2">
    <location>
        <begin position="65"/>
        <end position="204"/>
    </location>
</feature>
<evidence type="ECO:0000259" key="2">
    <source>
        <dbReference type="Pfam" id="PF07596"/>
    </source>
</evidence>
<dbReference type="InterPro" id="IPR011453">
    <property type="entry name" value="DUF1559"/>
</dbReference>
<protein>
    <recommendedName>
        <fullName evidence="2">DUF1559 domain-containing protein</fullName>
    </recommendedName>
</protein>
<dbReference type="InParanoid" id="A0A6C2YMR5"/>
<evidence type="ECO:0000313" key="3">
    <source>
        <dbReference type="EMBL" id="VIP02664.1"/>
    </source>
</evidence>
<gene>
    <name evidence="3" type="ORF">GMBLW1_12960</name>
</gene>
<proteinExistence type="predicted"/>
<dbReference type="PANTHER" id="PTHR30093">
    <property type="entry name" value="GENERAL SECRETION PATHWAY PROTEIN G"/>
    <property type="match status" value="1"/>
</dbReference>
<dbReference type="KEGG" id="tim:GMBLW1_12960"/>
<evidence type="ECO:0000256" key="1">
    <source>
        <dbReference type="SAM" id="Phobius"/>
    </source>
</evidence>
<keyword evidence="1" id="KW-0812">Transmembrane</keyword>
<dbReference type="InterPro" id="IPR027558">
    <property type="entry name" value="Pre_pil_HX9DG_C"/>
</dbReference>
<accession>A0A6C2YMR5</accession>
<reference evidence="3" key="1">
    <citation type="submission" date="2019-04" db="EMBL/GenBank/DDBJ databases">
        <authorList>
            <consortium name="Science for Life Laboratories"/>
        </authorList>
    </citation>
    <scope>NUCLEOTIDE SEQUENCE</scope>
    <source>
        <strain evidence="3">MBLW1</strain>
    </source>
</reference>
<keyword evidence="4" id="KW-1185">Reference proteome</keyword>
<dbReference type="EMBL" id="LR593887">
    <property type="protein sequence ID" value="VTS02081.1"/>
    <property type="molecule type" value="Genomic_DNA"/>
</dbReference>
<dbReference type="RefSeq" id="WP_162657814.1">
    <property type="nucleotide sequence ID" value="NZ_LR593887.1"/>
</dbReference>
<dbReference type="AlphaFoldDB" id="A0A6C2YMR5"/>
<dbReference type="Pfam" id="PF07596">
    <property type="entry name" value="SBP_bac_10"/>
    <property type="match status" value="1"/>
</dbReference>
<dbReference type="NCBIfam" id="TIGR04294">
    <property type="entry name" value="pre_pil_HX9DG"/>
    <property type="match status" value="1"/>
</dbReference>
<name>A0A6C2YMR5_9BACT</name>
<dbReference type="EMBL" id="LR586016">
    <property type="protein sequence ID" value="VIP02664.1"/>
    <property type="molecule type" value="Genomic_DNA"/>
</dbReference>
<evidence type="ECO:0000313" key="4">
    <source>
        <dbReference type="Proteomes" id="UP000464378"/>
    </source>
</evidence>
<keyword evidence="1" id="KW-1133">Transmembrane helix</keyword>
<feature type="transmembrane region" description="Helical" evidence="1">
    <location>
        <begin position="6"/>
        <end position="26"/>
    </location>
</feature>
<keyword evidence="1" id="KW-0472">Membrane</keyword>
<dbReference type="Proteomes" id="UP000464378">
    <property type="component" value="Chromosome"/>
</dbReference>
<dbReference type="PANTHER" id="PTHR30093:SF2">
    <property type="entry name" value="TYPE II SECRETION SYSTEM PROTEIN H"/>
    <property type="match status" value="1"/>
</dbReference>